<protein>
    <submittedName>
        <fullName evidence="2">Uncharacterized protein</fullName>
    </submittedName>
</protein>
<sequence>MPITLFAVRIAGYERAQPIHLCASEWLEAVKRVHIMLYGVLKDATDAKQQSQEITAESNLIDRTVINNHVTTSEVSDQDPAEVRKSGGGGGGGRGRSTRWTFGGYLSGRHVLLMNTNGVTSFEECNRFTNWWKRLFNKEVKKCPKNSRRRRSTTLTLSTT</sequence>
<dbReference type="EMBL" id="JAENGY010000704">
    <property type="protein sequence ID" value="KAG6957879.1"/>
    <property type="molecule type" value="Genomic_DNA"/>
</dbReference>
<evidence type="ECO:0000313" key="3">
    <source>
        <dbReference type="Proteomes" id="UP000709295"/>
    </source>
</evidence>
<evidence type="ECO:0000256" key="1">
    <source>
        <dbReference type="SAM" id="MobiDB-lite"/>
    </source>
</evidence>
<accession>A0A8J5MEZ2</accession>
<name>A0A8J5MEZ2_9STRA</name>
<keyword evidence="3" id="KW-1185">Reference proteome</keyword>
<evidence type="ECO:0000313" key="2">
    <source>
        <dbReference type="EMBL" id="KAG6957879.1"/>
    </source>
</evidence>
<proteinExistence type="predicted"/>
<dbReference type="Proteomes" id="UP000709295">
    <property type="component" value="Unassembled WGS sequence"/>
</dbReference>
<feature type="compositionally biased region" description="Gly residues" evidence="1">
    <location>
        <begin position="86"/>
        <end position="95"/>
    </location>
</feature>
<organism evidence="2 3">
    <name type="scientific">Phytophthora aleatoria</name>
    <dbReference type="NCBI Taxonomy" id="2496075"/>
    <lineage>
        <taxon>Eukaryota</taxon>
        <taxon>Sar</taxon>
        <taxon>Stramenopiles</taxon>
        <taxon>Oomycota</taxon>
        <taxon>Peronosporomycetes</taxon>
        <taxon>Peronosporales</taxon>
        <taxon>Peronosporaceae</taxon>
        <taxon>Phytophthora</taxon>
    </lineage>
</organism>
<dbReference type="AlphaFoldDB" id="A0A8J5MEZ2"/>
<reference evidence="2" key="1">
    <citation type="submission" date="2021-01" db="EMBL/GenBank/DDBJ databases">
        <title>Phytophthora aleatoria, a newly-described species from Pinus radiata is distinct from Phytophthora cactorum isolates based on comparative genomics.</title>
        <authorList>
            <person name="Mcdougal R."/>
            <person name="Panda P."/>
            <person name="Williams N."/>
            <person name="Studholme D.J."/>
        </authorList>
    </citation>
    <scope>NUCLEOTIDE SEQUENCE</scope>
    <source>
        <strain evidence="2">NZFS 4037</strain>
    </source>
</reference>
<feature type="region of interest" description="Disordered" evidence="1">
    <location>
        <begin position="73"/>
        <end position="96"/>
    </location>
</feature>
<gene>
    <name evidence="2" type="ORF">JG688_00010771</name>
</gene>
<comment type="caution">
    <text evidence="2">The sequence shown here is derived from an EMBL/GenBank/DDBJ whole genome shotgun (WGS) entry which is preliminary data.</text>
</comment>